<name>A0ABT1QHZ7_9NOCA</name>
<dbReference type="EMBL" id="JANFQF010000022">
    <property type="protein sequence ID" value="MCQ4121802.1"/>
    <property type="molecule type" value="Genomic_DNA"/>
</dbReference>
<comment type="caution">
    <text evidence="1">The sequence shown here is derived from an EMBL/GenBank/DDBJ whole genome shotgun (WGS) entry which is preliminary data.</text>
</comment>
<gene>
    <name evidence="1" type="ORF">NOF53_22000</name>
</gene>
<reference evidence="1 2" key="1">
    <citation type="submission" date="2022-07" db="EMBL/GenBank/DDBJ databases">
        <title>Degradation activity of malathion, p-nitrophenol and potential low-temperature adaptation strategy of Rhodococcus sp. FXJ9.536.</title>
        <authorList>
            <person name="Huang J."/>
            <person name="Huang Y."/>
        </authorList>
    </citation>
    <scope>NUCLEOTIDE SEQUENCE [LARGE SCALE GENOMIC DNA]</scope>
    <source>
        <strain evidence="1 2">FXJ9.536</strain>
    </source>
</reference>
<evidence type="ECO:0000313" key="2">
    <source>
        <dbReference type="Proteomes" id="UP001524501"/>
    </source>
</evidence>
<sequence length="42" mass="4318">MTNVALLLGLLASGIGGRAVLQRVLAKPSSHRTPGALFYPNG</sequence>
<dbReference type="RefSeq" id="WP_255972703.1">
    <property type="nucleotide sequence ID" value="NZ_JANFQF010000022.1"/>
</dbReference>
<keyword evidence="2" id="KW-1185">Reference proteome</keyword>
<evidence type="ECO:0000313" key="1">
    <source>
        <dbReference type="EMBL" id="MCQ4121802.1"/>
    </source>
</evidence>
<organism evidence="1 2">
    <name type="scientific">Rhodococcus tibetensis</name>
    <dbReference type="NCBI Taxonomy" id="2965064"/>
    <lineage>
        <taxon>Bacteria</taxon>
        <taxon>Bacillati</taxon>
        <taxon>Actinomycetota</taxon>
        <taxon>Actinomycetes</taxon>
        <taxon>Mycobacteriales</taxon>
        <taxon>Nocardiaceae</taxon>
        <taxon>Rhodococcus</taxon>
    </lineage>
</organism>
<accession>A0ABT1QHZ7</accession>
<proteinExistence type="predicted"/>
<protein>
    <submittedName>
        <fullName evidence="1">Uncharacterized protein</fullName>
    </submittedName>
</protein>
<dbReference type="Proteomes" id="UP001524501">
    <property type="component" value="Unassembled WGS sequence"/>
</dbReference>